<feature type="transmembrane region" description="Helical" evidence="1">
    <location>
        <begin position="239"/>
        <end position="260"/>
    </location>
</feature>
<sequence>MKHYIKNEFIRQYKSLILWTAIVCGLSILMLSMYPAFKDSIGQMESMLSAFPDGFLEVFGLGEGGLNISDAYGWYGMEGYLFVTLIGGSYAALLGSTILSREEDDQTIEFLLSKPISRNQILLGKGLVVVINLILMTMVSFITLILTFLIIDEIRFTTILLLVIGPFLLQVIFASISFVISIFVTKSRQVMSISLGLVIGLFFLDVIATLTDQFEFLKYFTPYEYVNAVDIINNHAIHWIYLIISLGLIILSVFSSWYFYNKKDILL</sequence>
<keyword evidence="1" id="KW-0812">Transmembrane</keyword>
<feature type="transmembrane region" description="Helical" evidence="1">
    <location>
        <begin position="121"/>
        <end position="151"/>
    </location>
</feature>
<dbReference type="RefSeq" id="WP_312031762.1">
    <property type="nucleotide sequence ID" value="NZ_CP051151.1"/>
</dbReference>
<dbReference type="KEGG" id="tbk:HF295_08580"/>
<dbReference type="Proteomes" id="UP000512167">
    <property type="component" value="Chromosome"/>
</dbReference>
<feature type="transmembrane region" description="Helical" evidence="1">
    <location>
        <begin position="16"/>
        <end position="37"/>
    </location>
</feature>
<dbReference type="AlphaFoldDB" id="A0A7L6N6P0"/>
<accession>A0A7L6N6P0</accession>
<feature type="transmembrane region" description="Helical" evidence="1">
    <location>
        <begin position="190"/>
        <end position="210"/>
    </location>
</feature>
<organism evidence="2 3">
    <name type="scientific">Hujiaoplasma nucleasis</name>
    <dbReference type="NCBI Taxonomy" id="2725268"/>
    <lineage>
        <taxon>Bacteria</taxon>
        <taxon>Bacillati</taxon>
        <taxon>Mycoplasmatota</taxon>
        <taxon>Mollicutes</taxon>
        <taxon>Candidatus Izemoplasmatales</taxon>
        <taxon>Hujiaoplasmataceae</taxon>
        <taxon>Hujiaoplasma</taxon>
    </lineage>
</organism>
<dbReference type="EMBL" id="CP051151">
    <property type="protein sequence ID" value="QLY40908.1"/>
    <property type="molecule type" value="Genomic_DNA"/>
</dbReference>
<feature type="transmembrane region" description="Helical" evidence="1">
    <location>
        <begin position="157"/>
        <end position="183"/>
    </location>
</feature>
<dbReference type="GO" id="GO:0140359">
    <property type="term" value="F:ABC-type transporter activity"/>
    <property type="evidence" value="ECO:0007669"/>
    <property type="project" value="InterPro"/>
</dbReference>
<evidence type="ECO:0000313" key="3">
    <source>
        <dbReference type="Proteomes" id="UP000512167"/>
    </source>
</evidence>
<gene>
    <name evidence="2" type="ORF">HF295_08580</name>
</gene>
<name>A0A7L6N6P0_9MOLU</name>
<reference evidence="2 3" key="1">
    <citation type="submission" date="2020-04" db="EMBL/GenBank/DDBJ databases">
        <authorList>
            <person name="Zheng R.K."/>
            <person name="Sun C.M."/>
        </authorList>
    </citation>
    <scope>NUCLEOTIDE SEQUENCE [LARGE SCALE GENOMIC DNA]</scope>
    <source>
        <strain evidence="3">zrk29</strain>
    </source>
</reference>
<dbReference type="GO" id="GO:0005886">
    <property type="term" value="C:plasma membrane"/>
    <property type="evidence" value="ECO:0007669"/>
    <property type="project" value="UniProtKB-SubCell"/>
</dbReference>
<keyword evidence="3" id="KW-1185">Reference proteome</keyword>
<feature type="transmembrane region" description="Helical" evidence="1">
    <location>
        <begin position="79"/>
        <end position="100"/>
    </location>
</feature>
<protein>
    <submittedName>
        <fullName evidence="2">ABC transporter permease subunit</fullName>
    </submittedName>
</protein>
<keyword evidence="1" id="KW-1133">Transmembrane helix</keyword>
<evidence type="ECO:0000256" key="1">
    <source>
        <dbReference type="SAM" id="Phobius"/>
    </source>
</evidence>
<dbReference type="PANTHER" id="PTHR37305:SF1">
    <property type="entry name" value="MEMBRANE PROTEIN"/>
    <property type="match status" value="1"/>
</dbReference>
<keyword evidence="1" id="KW-0472">Membrane</keyword>
<dbReference type="PANTHER" id="PTHR37305">
    <property type="entry name" value="INTEGRAL MEMBRANE PROTEIN-RELATED"/>
    <property type="match status" value="1"/>
</dbReference>
<evidence type="ECO:0000313" key="2">
    <source>
        <dbReference type="EMBL" id="QLY40908.1"/>
    </source>
</evidence>
<dbReference type="Pfam" id="PF12679">
    <property type="entry name" value="ABC2_membrane_2"/>
    <property type="match status" value="1"/>
</dbReference>
<proteinExistence type="predicted"/>